<dbReference type="HOGENOM" id="CLU_2751868_0_0_9"/>
<protein>
    <submittedName>
        <fullName evidence="1">Uncharacterized protein</fullName>
    </submittedName>
</protein>
<sequence length="70" mass="8367">MKLMKFCRIKIKDGNIIRAFIKMKNRHITRNRNRKETLGQNHRIEHKRKQHHKAVKLLQEKAAQGLAVDV</sequence>
<organism evidence="1 2">
    <name type="scientific">Faecalibacterium prausnitzii SL3/3</name>
    <dbReference type="NCBI Taxonomy" id="657322"/>
    <lineage>
        <taxon>Bacteria</taxon>
        <taxon>Bacillati</taxon>
        <taxon>Bacillota</taxon>
        <taxon>Clostridia</taxon>
        <taxon>Eubacteriales</taxon>
        <taxon>Oscillospiraceae</taxon>
        <taxon>Faecalibacterium</taxon>
    </lineage>
</organism>
<dbReference type="EMBL" id="FP929046">
    <property type="protein sequence ID" value="CBL01803.1"/>
    <property type="molecule type" value="Genomic_DNA"/>
</dbReference>
<reference evidence="1 2" key="1">
    <citation type="submission" date="2010-03" db="EMBL/GenBank/DDBJ databases">
        <title>The genome sequence of Faecalibacterium prausnitzii SL3/3.</title>
        <authorList>
            <consortium name="metaHIT consortium -- http://www.metahit.eu/"/>
            <person name="Pajon A."/>
            <person name="Turner K."/>
            <person name="Parkhill J."/>
            <person name="Duncan S."/>
            <person name="Flint H."/>
        </authorList>
    </citation>
    <scope>NUCLEOTIDE SEQUENCE [LARGE SCALE GENOMIC DNA]</scope>
    <source>
        <strain evidence="1 2">SL3/3</strain>
    </source>
</reference>
<dbReference type="AlphaFoldDB" id="D4KAE0"/>
<proteinExistence type="predicted"/>
<name>D4KAE0_9FIRM</name>
<reference evidence="1 2" key="2">
    <citation type="submission" date="2010-03" db="EMBL/GenBank/DDBJ databases">
        <authorList>
            <person name="Pajon A."/>
        </authorList>
    </citation>
    <scope>NUCLEOTIDE SEQUENCE [LARGE SCALE GENOMIC DNA]</scope>
    <source>
        <strain evidence="1 2">SL3/3</strain>
    </source>
</reference>
<evidence type="ECO:0000313" key="2">
    <source>
        <dbReference type="Proteomes" id="UP000007059"/>
    </source>
</evidence>
<gene>
    <name evidence="1" type="ORF">FPR_15250</name>
</gene>
<dbReference type="Proteomes" id="UP000007059">
    <property type="component" value="Chromosome"/>
</dbReference>
<dbReference type="KEGG" id="fpa:FPR_15250"/>
<accession>D4KAE0</accession>
<evidence type="ECO:0000313" key="1">
    <source>
        <dbReference type="EMBL" id="CBL01803.1"/>
    </source>
</evidence>